<keyword evidence="1" id="KW-1133">Transmembrane helix</keyword>
<evidence type="ECO:0000313" key="2">
    <source>
        <dbReference type="EMBL" id="ESU29606.1"/>
    </source>
</evidence>
<keyword evidence="1" id="KW-0812">Transmembrane</keyword>
<keyword evidence="1" id="KW-0472">Membrane</keyword>
<gene>
    <name evidence="2" type="ORF">FLJC2902T_00760</name>
</gene>
<evidence type="ECO:0000256" key="1">
    <source>
        <dbReference type="SAM" id="Phobius"/>
    </source>
</evidence>
<dbReference type="PATRIC" id="fig|1341181.4.peg.73"/>
<dbReference type="AlphaFoldDB" id="V6SSI5"/>
<feature type="transmembrane region" description="Helical" evidence="1">
    <location>
        <begin position="80"/>
        <end position="101"/>
    </location>
</feature>
<name>V6SSI5_9FLAO</name>
<feature type="transmembrane region" description="Helical" evidence="1">
    <location>
        <begin position="55"/>
        <end position="74"/>
    </location>
</feature>
<sequence length="106" mass="12199">MKILSQKKNFVLREIKITDTKLFCSVTKFGNTNEIDIPFENVDGEKNSYKTTNTYFLLIAFVLCLSAVVTLVSTFKETKIQTVATVICFSLALLFFILYWFSRADF</sequence>
<dbReference type="Proteomes" id="UP000018004">
    <property type="component" value="Unassembled WGS sequence"/>
</dbReference>
<comment type="caution">
    <text evidence="2">The sequence shown here is derived from an EMBL/GenBank/DDBJ whole genome shotgun (WGS) entry which is preliminary data.</text>
</comment>
<accession>V6SSI5</accession>
<proteinExistence type="predicted"/>
<protein>
    <submittedName>
        <fullName evidence="2">Uncharacterized protein</fullName>
    </submittedName>
</protein>
<dbReference type="EMBL" id="AVGG01000001">
    <property type="protein sequence ID" value="ESU29606.1"/>
    <property type="molecule type" value="Genomic_DNA"/>
</dbReference>
<evidence type="ECO:0000313" key="3">
    <source>
        <dbReference type="Proteomes" id="UP000018004"/>
    </source>
</evidence>
<reference evidence="2 3" key="1">
    <citation type="submission" date="2013-08" db="EMBL/GenBank/DDBJ databases">
        <title>Flavobacterium limnosediminis JC2902 genome sequencing.</title>
        <authorList>
            <person name="Lee K."/>
            <person name="Yi H."/>
            <person name="Park S."/>
            <person name="Chun J."/>
        </authorList>
    </citation>
    <scope>NUCLEOTIDE SEQUENCE [LARGE SCALE GENOMIC DNA]</scope>
    <source>
        <strain evidence="2 3">JC2902</strain>
    </source>
</reference>
<dbReference type="RefSeq" id="WP_023577787.1">
    <property type="nucleotide sequence ID" value="NZ_AVGG01000001.1"/>
</dbReference>
<dbReference type="STRING" id="1341181.FLJC2902T_00760"/>
<dbReference type="OrthoDB" id="1252436at2"/>
<organism evidence="2 3">
    <name type="scientific">Flavobacterium limnosediminis JC2902</name>
    <dbReference type="NCBI Taxonomy" id="1341181"/>
    <lineage>
        <taxon>Bacteria</taxon>
        <taxon>Pseudomonadati</taxon>
        <taxon>Bacteroidota</taxon>
        <taxon>Flavobacteriia</taxon>
        <taxon>Flavobacteriales</taxon>
        <taxon>Flavobacteriaceae</taxon>
        <taxon>Flavobacterium</taxon>
    </lineage>
</organism>
<keyword evidence="3" id="KW-1185">Reference proteome</keyword>